<keyword evidence="2" id="KW-1185">Reference proteome</keyword>
<protein>
    <submittedName>
        <fullName evidence="1">Uncharacterized protein</fullName>
    </submittedName>
</protein>
<proteinExistence type="predicted"/>
<gene>
    <name evidence="1" type="ORF">MBCUT_19490</name>
</gene>
<dbReference type="STRING" id="47311.MBCUT_19490"/>
<sequence length="66" mass="7703">MDIISFYSLIVKLVGKNNSSNSKVIDTKLRSDETHESLYIKVKKLKFYFKENNQNISLEMDSNKKS</sequence>
<comment type="caution">
    <text evidence="1">The sequence shown here is derived from an EMBL/GenBank/DDBJ whole genome shotgun (WGS) entry which is preliminary data.</text>
</comment>
<dbReference type="AlphaFoldDB" id="A0A166CQ90"/>
<evidence type="ECO:0000313" key="1">
    <source>
        <dbReference type="EMBL" id="KZX14756.1"/>
    </source>
</evidence>
<organism evidence="1 2">
    <name type="scientific">Methanobrevibacter cuticularis</name>
    <dbReference type="NCBI Taxonomy" id="47311"/>
    <lineage>
        <taxon>Archaea</taxon>
        <taxon>Methanobacteriati</taxon>
        <taxon>Methanobacteriota</taxon>
        <taxon>Methanomada group</taxon>
        <taxon>Methanobacteria</taxon>
        <taxon>Methanobacteriales</taxon>
        <taxon>Methanobacteriaceae</taxon>
        <taxon>Methanobrevibacter</taxon>
    </lineage>
</organism>
<reference evidence="1 2" key="1">
    <citation type="submission" date="2016-04" db="EMBL/GenBank/DDBJ databases">
        <title>Genome sequence of Methanobrevibacter cuticularis DSM 11139.</title>
        <authorList>
            <person name="Poehlein A."/>
            <person name="Seedorf H."/>
            <person name="Daniel R."/>
        </authorList>
    </citation>
    <scope>NUCLEOTIDE SEQUENCE [LARGE SCALE GENOMIC DNA]</scope>
    <source>
        <strain evidence="1 2">DSM 11139</strain>
    </source>
</reference>
<accession>A0A166CQ90</accession>
<dbReference type="RefSeq" id="WP_067260478.1">
    <property type="nucleotide sequence ID" value="NZ_LWMW01000148.1"/>
</dbReference>
<dbReference type="PATRIC" id="fig|47311.3.peg.2122"/>
<evidence type="ECO:0000313" key="2">
    <source>
        <dbReference type="Proteomes" id="UP000077275"/>
    </source>
</evidence>
<dbReference type="Proteomes" id="UP000077275">
    <property type="component" value="Unassembled WGS sequence"/>
</dbReference>
<name>A0A166CQ90_9EURY</name>
<dbReference type="EMBL" id="LWMW01000148">
    <property type="protein sequence ID" value="KZX14756.1"/>
    <property type="molecule type" value="Genomic_DNA"/>
</dbReference>